<comment type="subcellular location">
    <subcellularLocation>
        <location evidence="1">Cell inner membrane</location>
        <topology evidence="1">Multi-pass membrane protein</topology>
    </subcellularLocation>
    <subcellularLocation>
        <location evidence="9">Cell membrane</location>
        <topology evidence="9">Multi-pass membrane protein</topology>
    </subcellularLocation>
</comment>
<keyword evidence="4" id="KW-0997">Cell inner membrane</keyword>
<evidence type="ECO:0000256" key="2">
    <source>
        <dbReference type="ARBA" id="ARBA00005801"/>
    </source>
</evidence>
<dbReference type="InterPro" id="IPR000045">
    <property type="entry name" value="Prepilin_IV_endopep_pep"/>
</dbReference>
<dbReference type="AlphaFoldDB" id="A0A1Y3PIP8"/>
<keyword evidence="7 10" id="KW-0472">Membrane</keyword>
<keyword evidence="9" id="KW-0378">Hydrolase</keyword>
<evidence type="ECO:0000256" key="8">
    <source>
        <dbReference type="RuleBase" id="RU003793"/>
    </source>
</evidence>
<evidence type="ECO:0000256" key="6">
    <source>
        <dbReference type="ARBA" id="ARBA00022989"/>
    </source>
</evidence>
<dbReference type="PRINTS" id="PR00864">
    <property type="entry name" value="PREPILNPTASE"/>
</dbReference>
<keyword evidence="9" id="KW-0511">Multifunctional enzyme</keyword>
<comment type="caution">
    <text evidence="13">The sequence shown here is derived from an EMBL/GenBank/DDBJ whole genome shotgun (WGS) entry which is preliminary data.</text>
</comment>
<evidence type="ECO:0000313" key="13">
    <source>
        <dbReference type="EMBL" id="OUM87222.1"/>
    </source>
</evidence>
<dbReference type="InterPro" id="IPR010627">
    <property type="entry name" value="Prepilin_pept_A24_N"/>
</dbReference>
<dbReference type="Gene3D" id="1.20.120.1220">
    <property type="match status" value="1"/>
</dbReference>
<dbReference type="InterPro" id="IPR014032">
    <property type="entry name" value="Peptidase_A24A_bac"/>
</dbReference>
<keyword evidence="5 9" id="KW-0812">Transmembrane</keyword>
<dbReference type="EMBL" id="LZRT01000079">
    <property type="protein sequence ID" value="OUM87222.1"/>
    <property type="molecule type" value="Genomic_DNA"/>
</dbReference>
<keyword evidence="3" id="KW-1003">Cell membrane</keyword>
<comment type="similarity">
    <text evidence="2 8">Belongs to the peptidase A24 family.</text>
</comment>
<feature type="domain" description="Prepilin peptidase A24 N-terminal" evidence="12">
    <location>
        <begin position="16"/>
        <end position="97"/>
    </location>
</feature>
<dbReference type="GO" id="GO:0006465">
    <property type="term" value="P:signal peptide processing"/>
    <property type="evidence" value="ECO:0007669"/>
    <property type="project" value="TreeGrafter"/>
</dbReference>
<sequence length="268" mass="30040">MKSIPIYWFYFTIFAFGLIIGSFLNVVAYRMPRGESVVSPPSRCPHCRRRLKPGELVPLLSWLVQRGRCRDCRKPIHWQYPLVEALTGLLFVLVGLRYGLGWETLVGLTLVGFLIPLSVIDLKTMLLPDRLTIPLLTIMVLYRLFIGTQPWWWYIIGGALGAGMLLLLAWLSPILFGKEGMGLGDVKLIAGIGVAVGPYGSVLTLFFASLFGIGFGLCYRYRLRRSLKLEADDESSGEFPFGPSLAVGGLVAYLYGDEIWQFYLSFLT</sequence>
<feature type="transmembrane region" description="Helical" evidence="10">
    <location>
        <begin position="102"/>
        <end position="120"/>
    </location>
</feature>
<evidence type="ECO:0000259" key="12">
    <source>
        <dbReference type="Pfam" id="PF06750"/>
    </source>
</evidence>
<dbReference type="EC" id="2.1.1.-" evidence="9"/>
<feature type="transmembrane region" description="Helical" evidence="10">
    <location>
        <begin position="151"/>
        <end position="176"/>
    </location>
</feature>
<evidence type="ECO:0000256" key="5">
    <source>
        <dbReference type="ARBA" id="ARBA00022692"/>
    </source>
</evidence>
<protein>
    <recommendedName>
        <fullName evidence="9">Prepilin leader peptidase/N-methyltransferase</fullName>
        <ecNumber evidence="9">2.1.1.-</ecNumber>
        <ecNumber evidence="9">3.4.23.43</ecNumber>
    </recommendedName>
</protein>
<reference evidence="14" key="1">
    <citation type="submission" date="2016-06" db="EMBL/GenBank/DDBJ databases">
        <authorList>
            <person name="Nascimento L."/>
            <person name="Pereira R.V."/>
            <person name="Martins L.F."/>
            <person name="Quaggio R.B."/>
            <person name="Silva A.M."/>
            <person name="Setubal J.C."/>
        </authorList>
    </citation>
    <scope>NUCLEOTIDE SEQUENCE [LARGE SCALE GENOMIC DNA]</scope>
</reference>
<gene>
    <name evidence="13" type="ORF">BAA01_09135</name>
</gene>
<feature type="domain" description="Prepilin type IV endopeptidase peptidase" evidence="11">
    <location>
        <begin position="109"/>
        <end position="217"/>
    </location>
</feature>
<accession>A0A1Y3PIP8</accession>
<dbReference type="EC" id="3.4.23.43" evidence="9"/>
<dbReference type="PANTHER" id="PTHR30487">
    <property type="entry name" value="TYPE 4 PREPILIN-LIKE PROTEINS LEADER PEPTIDE-PROCESSING ENZYME"/>
    <property type="match status" value="1"/>
</dbReference>
<dbReference type="GO" id="GO:0005886">
    <property type="term" value="C:plasma membrane"/>
    <property type="evidence" value="ECO:0007669"/>
    <property type="project" value="UniProtKB-SubCell"/>
</dbReference>
<dbReference type="PANTHER" id="PTHR30487:SF0">
    <property type="entry name" value="PREPILIN LEADER PEPTIDASE_N-METHYLTRANSFERASE-RELATED"/>
    <property type="match status" value="1"/>
</dbReference>
<dbReference type="GO" id="GO:0004190">
    <property type="term" value="F:aspartic-type endopeptidase activity"/>
    <property type="evidence" value="ECO:0007669"/>
    <property type="project" value="UniProtKB-EC"/>
</dbReference>
<evidence type="ECO:0000256" key="3">
    <source>
        <dbReference type="ARBA" id="ARBA00022475"/>
    </source>
</evidence>
<keyword evidence="9" id="KW-0808">Transferase</keyword>
<keyword evidence="9" id="KW-0645">Protease</keyword>
<evidence type="ECO:0000256" key="9">
    <source>
        <dbReference type="RuleBase" id="RU003794"/>
    </source>
</evidence>
<proteinExistence type="inferred from homology"/>
<dbReference type="GO" id="GO:0008168">
    <property type="term" value="F:methyltransferase activity"/>
    <property type="evidence" value="ECO:0007669"/>
    <property type="project" value="UniProtKB-KW"/>
</dbReference>
<dbReference type="Pfam" id="PF06750">
    <property type="entry name" value="A24_N_bact"/>
    <property type="match status" value="1"/>
</dbReference>
<dbReference type="Pfam" id="PF01478">
    <property type="entry name" value="Peptidase_A24"/>
    <property type="match status" value="1"/>
</dbReference>
<organism evidence="13 14">
    <name type="scientific">Bacillus thermozeamaize</name>
    <dbReference type="NCBI Taxonomy" id="230954"/>
    <lineage>
        <taxon>Bacteria</taxon>
        <taxon>Bacillati</taxon>
        <taxon>Bacillota</taxon>
        <taxon>Bacilli</taxon>
        <taxon>Bacillales</taxon>
        <taxon>Bacillaceae</taxon>
        <taxon>Bacillus</taxon>
    </lineage>
</organism>
<dbReference type="GO" id="GO:0032259">
    <property type="term" value="P:methylation"/>
    <property type="evidence" value="ECO:0007669"/>
    <property type="project" value="UniProtKB-KW"/>
</dbReference>
<dbReference type="InterPro" id="IPR050882">
    <property type="entry name" value="Prepilin_peptidase/N-MTase"/>
</dbReference>
<evidence type="ECO:0000256" key="4">
    <source>
        <dbReference type="ARBA" id="ARBA00022519"/>
    </source>
</evidence>
<dbReference type="Proteomes" id="UP000196475">
    <property type="component" value="Unassembled WGS sequence"/>
</dbReference>
<comment type="catalytic activity">
    <reaction evidence="9">
        <text>Typically cleaves a -Gly-|-Phe- bond to release an N-terminal, basic peptide of 5-8 residues from type IV prepilin, and then N-methylates the new N-terminal amino group, the methyl donor being S-adenosyl-L-methionine.</text>
        <dbReference type="EC" id="3.4.23.43"/>
    </reaction>
</comment>
<evidence type="ECO:0000256" key="7">
    <source>
        <dbReference type="ARBA" id="ARBA00023136"/>
    </source>
</evidence>
<evidence type="ECO:0000256" key="1">
    <source>
        <dbReference type="ARBA" id="ARBA00004429"/>
    </source>
</evidence>
<feature type="transmembrane region" description="Helical" evidence="10">
    <location>
        <begin position="188"/>
        <end position="219"/>
    </location>
</feature>
<comment type="function">
    <text evidence="9">Plays an essential role in type IV pili and type II pseudopili formation by proteolytically removing the leader sequence from substrate proteins and subsequently monomethylating the alpha-amino group of the newly exposed N-terminal phenylalanine.</text>
</comment>
<evidence type="ECO:0000259" key="11">
    <source>
        <dbReference type="Pfam" id="PF01478"/>
    </source>
</evidence>
<keyword evidence="9" id="KW-0489">Methyltransferase</keyword>
<evidence type="ECO:0000313" key="14">
    <source>
        <dbReference type="Proteomes" id="UP000196475"/>
    </source>
</evidence>
<name>A0A1Y3PIP8_9BACI</name>
<keyword evidence="6 10" id="KW-1133">Transmembrane helix</keyword>
<evidence type="ECO:0000256" key="10">
    <source>
        <dbReference type="SAM" id="Phobius"/>
    </source>
</evidence>
<feature type="transmembrane region" description="Helical" evidence="10">
    <location>
        <begin position="127"/>
        <end position="145"/>
    </location>
</feature>
<feature type="transmembrane region" description="Helical" evidence="10">
    <location>
        <begin position="6"/>
        <end position="27"/>
    </location>
</feature>